<dbReference type="InterPro" id="IPR016024">
    <property type="entry name" value="ARM-type_fold"/>
</dbReference>
<evidence type="ECO:0000256" key="6">
    <source>
        <dbReference type="ARBA" id="ARBA00022777"/>
    </source>
</evidence>
<dbReference type="Pfam" id="PF00069">
    <property type="entry name" value="Pkinase"/>
    <property type="match status" value="1"/>
</dbReference>
<evidence type="ECO:0000256" key="1">
    <source>
        <dbReference type="ARBA" id="ARBA00005505"/>
    </source>
</evidence>
<keyword evidence="4" id="KW-0808">Transferase</keyword>
<name>A0A8C1NKY5_CYPCA</name>
<dbReference type="SMART" id="SM00220">
    <property type="entry name" value="S_TKc"/>
    <property type="match status" value="1"/>
</dbReference>
<dbReference type="PROSITE" id="PS00108">
    <property type="entry name" value="PROTEIN_KINASE_ST"/>
    <property type="match status" value="1"/>
</dbReference>
<keyword evidence="5 10" id="KW-0547">Nucleotide-binding</keyword>
<dbReference type="InterPro" id="IPR051138">
    <property type="entry name" value="PIM_Ser/Thr_kinase"/>
</dbReference>
<keyword evidence="3 11" id="KW-0723">Serine/threonine-protein kinase</keyword>
<dbReference type="GO" id="GO:0043066">
    <property type="term" value="P:negative regulation of apoptotic process"/>
    <property type="evidence" value="ECO:0007669"/>
    <property type="project" value="TreeGrafter"/>
</dbReference>
<dbReference type="GO" id="GO:0005524">
    <property type="term" value="F:ATP binding"/>
    <property type="evidence" value="ECO:0007669"/>
    <property type="project" value="UniProtKB-UniRule"/>
</dbReference>
<evidence type="ECO:0000256" key="7">
    <source>
        <dbReference type="ARBA" id="ARBA00022840"/>
    </source>
</evidence>
<comment type="catalytic activity">
    <reaction evidence="8">
        <text>L-threonyl-[protein] + ATP = O-phospho-L-threonyl-[protein] + ADP + H(+)</text>
        <dbReference type="Rhea" id="RHEA:46608"/>
        <dbReference type="Rhea" id="RHEA-COMP:11060"/>
        <dbReference type="Rhea" id="RHEA-COMP:11605"/>
        <dbReference type="ChEBI" id="CHEBI:15378"/>
        <dbReference type="ChEBI" id="CHEBI:30013"/>
        <dbReference type="ChEBI" id="CHEBI:30616"/>
        <dbReference type="ChEBI" id="CHEBI:61977"/>
        <dbReference type="ChEBI" id="CHEBI:456216"/>
        <dbReference type="EC" id="2.7.11.1"/>
    </reaction>
</comment>
<reference evidence="13" key="2">
    <citation type="submission" date="2025-09" db="UniProtKB">
        <authorList>
            <consortium name="Ensembl"/>
        </authorList>
    </citation>
    <scope>IDENTIFICATION</scope>
</reference>
<accession>A0A8C1NKY5</accession>
<dbReference type="AlphaFoldDB" id="A0A8C1NKY5"/>
<dbReference type="SUPFAM" id="SSF56112">
    <property type="entry name" value="Protein kinase-like (PK-like)"/>
    <property type="match status" value="1"/>
</dbReference>
<keyword evidence="6" id="KW-0418">Kinase</keyword>
<evidence type="ECO:0000313" key="13">
    <source>
        <dbReference type="Ensembl" id="ENSCCRP00010092394.1"/>
    </source>
</evidence>
<dbReference type="PANTHER" id="PTHR22984:SF11">
    <property type="entry name" value="AURORA KINASE-RELATED"/>
    <property type="match status" value="1"/>
</dbReference>
<dbReference type="SUPFAM" id="SSF48371">
    <property type="entry name" value="ARM repeat"/>
    <property type="match status" value="1"/>
</dbReference>
<dbReference type="InterPro" id="IPR000719">
    <property type="entry name" value="Prot_kinase_dom"/>
</dbReference>
<evidence type="ECO:0000256" key="11">
    <source>
        <dbReference type="RuleBase" id="RU000304"/>
    </source>
</evidence>
<dbReference type="GO" id="GO:0007346">
    <property type="term" value="P:regulation of mitotic cell cycle"/>
    <property type="evidence" value="ECO:0007669"/>
    <property type="project" value="TreeGrafter"/>
</dbReference>
<evidence type="ECO:0000259" key="12">
    <source>
        <dbReference type="PROSITE" id="PS50011"/>
    </source>
</evidence>
<evidence type="ECO:0000313" key="14">
    <source>
        <dbReference type="Proteomes" id="UP000694427"/>
    </source>
</evidence>
<keyword evidence="7 10" id="KW-0067">ATP-binding</keyword>
<feature type="domain" description="Protein kinase" evidence="12">
    <location>
        <begin position="192"/>
        <end position="387"/>
    </location>
</feature>
<reference evidence="13" key="1">
    <citation type="submission" date="2025-08" db="UniProtKB">
        <authorList>
            <consortium name="Ensembl"/>
        </authorList>
    </citation>
    <scope>IDENTIFICATION</scope>
</reference>
<evidence type="ECO:0000256" key="3">
    <source>
        <dbReference type="ARBA" id="ARBA00022527"/>
    </source>
</evidence>
<dbReference type="EC" id="2.7.11.1" evidence="2"/>
<evidence type="ECO:0000256" key="8">
    <source>
        <dbReference type="ARBA" id="ARBA00047899"/>
    </source>
</evidence>
<dbReference type="InterPro" id="IPR017441">
    <property type="entry name" value="Protein_kinase_ATP_BS"/>
</dbReference>
<feature type="binding site" evidence="10">
    <location>
        <position position="221"/>
    </location>
    <ligand>
        <name>ATP</name>
        <dbReference type="ChEBI" id="CHEBI:30616"/>
    </ligand>
</feature>
<dbReference type="InterPro" id="IPR011009">
    <property type="entry name" value="Kinase-like_dom_sf"/>
</dbReference>
<evidence type="ECO:0000256" key="10">
    <source>
        <dbReference type="PROSITE-ProRule" id="PRU10141"/>
    </source>
</evidence>
<dbReference type="PROSITE" id="PS00107">
    <property type="entry name" value="PROTEIN_KINASE_ATP"/>
    <property type="match status" value="1"/>
</dbReference>
<evidence type="ECO:0000256" key="9">
    <source>
        <dbReference type="ARBA" id="ARBA00048679"/>
    </source>
</evidence>
<sequence length="387" mass="43124">EDLSLEGPPVKSMMTGVLTSSQIELVIFHATSDCSDDVLEATVHAMSDCSDDVLKITVRATSSCSDNIPQATVHATSGCSDDVLQATVHATSDCRDDVLEATVHAMSDCSDDVLEAIVHATSDCSYDVLEATVHARSDCSDDVLQATVRATSDCRDVLKAAVQDTVAPQLSQLQRDNKTVIYLLTDISSWHYIIGSQLGKGGFGTIYTATRFDECLQVALKFVSNRNKKFFSIVSRTVIPPLPLEVALLILANQDTSVPEIVQLLDKHVEPDHYVLVIEHPMPFEEFNWFVLLQIMTIEEDVVLLHWDIKMENLLINPDTLKVKLIEFGCGDFLIEAGWTSFAGMYDPSKLLECCDFIRCCLHIYTKQWIKLENLCLHNWFKVLITF</sequence>
<evidence type="ECO:0000256" key="4">
    <source>
        <dbReference type="ARBA" id="ARBA00022679"/>
    </source>
</evidence>
<proteinExistence type="inferred from homology"/>
<organism evidence="13 14">
    <name type="scientific">Cyprinus carpio</name>
    <name type="common">Common carp</name>
    <dbReference type="NCBI Taxonomy" id="7962"/>
    <lineage>
        <taxon>Eukaryota</taxon>
        <taxon>Metazoa</taxon>
        <taxon>Chordata</taxon>
        <taxon>Craniata</taxon>
        <taxon>Vertebrata</taxon>
        <taxon>Euteleostomi</taxon>
        <taxon>Actinopterygii</taxon>
        <taxon>Neopterygii</taxon>
        <taxon>Teleostei</taxon>
        <taxon>Ostariophysi</taxon>
        <taxon>Cypriniformes</taxon>
        <taxon>Cyprinidae</taxon>
        <taxon>Cyprininae</taxon>
        <taxon>Cyprinus</taxon>
    </lineage>
</organism>
<dbReference type="GO" id="GO:0004674">
    <property type="term" value="F:protein serine/threonine kinase activity"/>
    <property type="evidence" value="ECO:0007669"/>
    <property type="project" value="UniProtKB-KW"/>
</dbReference>
<dbReference type="InterPro" id="IPR008271">
    <property type="entry name" value="Ser/Thr_kinase_AS"/>
</dbReference>
<dbReference type="PROSITE" id="PS50011">
    <property type="entry name" value="PROTEIN_KINASE_DOM"/>
    <property type="match status" value="1"/>
</dbReference>
<evidence type="ECO:0000256" key="2">
    <source>
        <dbReference type="ARBA" id="ARBA00012513"/>
    </source>
</evidence>
<evidence type="ECO:0000256" key="5">
    <source>
        <dbReference type="ARBA" id="ARBA00022741"/>
    </source>
</evidence>
<protein>
    <recommendedName>
        <fullName evidence="2">non-specific serine/threonine protein kinase</fullName>
        <ecNumber evidence="2">2.7.11.1</ecNumber>
    </recommendedName>
</protein>
<dbReference type="PANTHER" id="PTHR22984">
    <property type="entry name" value="SERINE/THREONINE-PROTEIN KINASE PIM"/>
    <property type="match status" value="1"/>
</dbReference>
<dbReference type="Proteomes" id="UP000694427">
    <property type="component" value="Unplaced"/>
</dbReference>
<comment type="catalytic activity">
    <reaction evidence="9">
        <text>L-seryl-[protein] + ATP = O-phospho-L-seryl-[protein] + ADP + H(+)</text>
        <dbReference type="Rhea" id="RHEA:17989"/>
        <dbReference type="Rhea" id="RHEA-COMP:9863"/>
        <dbReference type="Rhea" id="RHEA-COMP:11604"/>
        <dbReference type="ChEBI" id="CHEBI:15378"/>
        <dbReference type="ChEBI" id="CHEBI:29999"/>
        <dbReference type="ChEBI" id="CHEBI:30616"/>
        <dbReference type="ChEBI" id="CHEBI:83421"/>
        <dbReference type="ChEBI" id="CHEBI:456216"/>
        <dbReference type="EC" id="2.7.11.1"/>
    </reaction>
</comment>
<keyword evidence="14" id="KW-1185">Reference proteome</keyword>
<dbReference type="Gene3D" id="3.30.200.20">
    <property type="entry name" value="Phosphorylase Kinase, domain 1"/>
    <property type="match status" value="1"/>
</dbReference>
<dbReference type="Ensembl" id="ENSCCRT00010102445.1">
    <property type="protein sequence ID" value="ENSCCRP00010092394.1"/>
    <property type="gene ID" value="ENSCCRG00010040416.1"/>
</dbReference>
<comment type="similarity">
    <text evidence="1">Belongs to the protein kinase superfamily. CAMK Ser/Thr protein kinase family. PIM subfamily.</text>
</comment>
<dbReference type="GO" id="GO:0005737">
    <property type="term" value="C:cytoplasm"/>
    <property type="evidence" value="ECO:0007669"/>
    <property type="project" value="TreeGrafter"/>
</dbReference>